<comment type="caution">
    <text evidence="1">The sequence shown here is derived from an EMBL/GenBank/DDBJ whole genome shotgun (WGS) entry which is preliminary data.</text>
</comment>
<accession>A0A0A0BGA8</accession>
<organism evidence="1 2">
    <name type="scientific">Methylophaga thiooxydans</name>
    <dbReference type="NCBI Taxonomy" id="392484"/>
    <lineage>
        <taxon>Bacteria</taxon>
        <taxon>Pseudomonadati</taxon>
        <taxon>Pseudomonadota</taxon>
        <taxon>Gammaproteobacteria</taxon>
        <taxon>Thiotrichales</taxon>
        <taxon>Piscirickettsiaceae</taxon>
        <taxon>Methylophaga</taxon>
    </lineage>
</organism>
<reference evidence="1 2" key="1">
    <citation type="submission" date="2014-09" db="EMBL/GenBank/DDBJ databases">
        <authorList>
            <person name="Grob C."/>
            <person name="Taubert M."/>
            <person name="Howat A.M."/>
            <person name="Burns O.J."/>
            <person name="Dixon J.L."/>
            <person name="Chen Y."/>
            <person name="Murrell J.C."/>
        </authorList>
    </citation>
    <scope>NUCLEOTIDE SEQUENCE [LARGE SCALE GENOMIC DNA]</scope>
    <source>
        <strain evidence="1">L4</strain>
    </source>
</reference>
<dbReference type="EMBL" id="JRQD01000004">
    <property type="protein sequence ID" value="KGM06692.1"/>
    <property type="molecule type" value="Genomic_DNA"/>
</dbReference>
<evidence type="ECO:0000313" key="1">
    <source>
        <dbReference type="EMBL" id="KGM06692.1"/>
    </source>
</evidence>
<sequence>MTSDALEKIIQQIEDTLPDTDKQLVTALRNEIARAGRPQNKQDKVTSHHPDIDANSGCYRFDADPNLYCPHCFDHAQKRVATQRINRQLRVCTQCRASLKPVKK</sequence>
<protein>
    <submittedName>
        <fullName evidence="1">Uncharacterized protein</fullName>
    </submittedName>
</protein>
<name>A0A0A0BGA8_9GAMM</name>
<dbReference type="RefSeq" id="WP_036314534.1">
    <property type="nucleotide sequence ID" value="NZ_JRQD01000004.1"/>
</dbReference>
<gene>
    <name evidence="1" type="ORF">LP43_1916</name>
</gene>
<dbReference type="STRING" id="392484.LP43_1916"/>
<dbReference type="Proteomes" id="UP000029999">
    <property type="component" value="Unassembled WGS sequence"/>
</dbReference>
<dbReference type="AlphaFoldDB" id="A0A0A0BGA8"/>
<evidence type="ECO:0000313" key="2">
    <source>
        <dbReference type="Proteomes" id="UP000029999"/>
    </source>
</evidence>
<proteinExistence type="predicted"/>